<feature type="transmembrane region" description="Helical" evidence="1">
    <location>
        <begin position="36"/>
        <end position="55"/>
    </location>
</feature>
<feature type="transmembrane region" description="Helical" evidence="1">
    <location>
        <begin position="61"/>
        <end position="80"/>
    </location>
</feature>
<name>A0A1R0XKU1_9BACL</name>
<proteinExistence type="predicted"/>
<evidence type="ECO:0000313" key="3">
    <source>
        <dbReference type="Proteomes" id="UP000187439"/>
    </source>
</evidence>
<organism evidence="2 3">
    <name type="scientific">Paenibacillus odorifer</name>
    <dbReference type="NCBI Taxonomy" id="189426"/>
    <lineage>
        <taxon>Bacteria</taxon>
        <taxon>Bacillati</taxon>
        <taxon>Bacillota</taxon>
        <taxon>Bacilli</taxon>
        <taxon>Bacillales</taxon>
        <taxon>Paenibacillaceae</taxon>
        <taxon>Paenibacillus</taxon>
    </lineage>
</organism>
<dbReference type="Proteomes" id="UP000187439">
    <property type="component" value="Unassembled WGS sequence"/>
</dbReference>
<feature type="transmembrane region" description="Helical" evidence="1">
    <location>
        <begin position="12"/>
        <end position="29"/>
    </location>
</feature>
<dbReference type="EMBL" id="MPTC01000037">
    <property type="protein sequence ID" value="OMD35680.1"/>
    <property type="molecule type" value="Genomic_DNA"/>
</dbReference>
<keyword evidence="1" id="KW-0812">Transmembrane</keyword>
<gene>
    <name evidence="2" type="ORF">BSK52_26635</name>
</gene>
<keyword evidence="1" id="KW-1133">Transmembrane helix</keyword>
<protein>
    <submittedName>
        <fullName evidence="2">Uncharacterized protein</fullName>
    </submittedName>
</protein>
<evidence type="ECO:0000313" key="2">
    <source>
        <dbReference type="EMBL" id="OMD35680.1"/>
    </source>
</evidence>
<keyword evidence="1" id="KW-0472">Membrane</keyword>
<accession>A0A1R0XKU1</accession>
<sequence length="87" mass="9741">MLYLEKYGNRGDSVSILITVLIVSLLFSMKNLLGTLIRLAVYVMIILTIFTDQIVGWDNKLFAIGLLSIPIVITFGIKTIKAKILRV</sequence>
<reference evidence="2 3" key="1">
    <citation type="submission" date="2016-10" db="EMBL/GenBank/DDBJ databases">
        <title>Paenibacillus species isolates.</title>
        <authorList>
            <person name="Beno S.M."/>
        </authorList>
    </citation>
    <scope>NUCLEOTIDE SEQUENCE [LARGE SCALE GENOMIC DNA]</scope>
    <source>
        <strain evidence="2 3">FSL H7-0710</strain>
    </source>
</reference>
<dbReference type="OrthoDB" id="2658999at2"/>
<evidence type="ECO:0000256" key="1">
    <source>
        <dbReference type="SAM" id="Phobius"/>
    </source>
</evidence>
<comment type="caution">
    <text evidence="2">The sequence shown here is derived from an EMBL/GenBank/DDBJ whole genome shotgun (WGS) entry which is preliminary data.</text>
</comment>
<dbReference type="AlphaFoldDB" id="A0A1R0XKU1"/>